<feature type="non-terminal residue" evidence="2">
    <location>
        <position position="78"/>
    </location>
</feature>
<evidence type="ECO:0000256" key="1">
    <source>
        <dbReference type="SAM" id="MobiDB-lite"/>
    </source>
</evidence>
<gene>
    <name evidence="2" type="ORF">BUE93_22310</name>
</gene>
<comment type="caution">
    <text evidence="2">The sequence shown here is derived from an EMBL/GenBank/DDBJ whole genome shotgun (WGS) entry which is preliminary data.</text>
</comment>
<accession>A0A2S9WYB8</accession>
<evidence type="ECO:0000313" key="2">
    <source>
        <dbReference type="EMBL" id="PRP68455.1"/>
    </source>
</evidence>
<sequence>MLHSIKPRRSIGNPADRRFCAGPSDGGGEERCPAPAVLPDLRSDHILAPSETLPNHQLESLQPSPDPARLLVRLAGHK</sequence>
<protein>
    <submittedName>
        <fullName evidence="2">Uncharacterized protein</fullName>
    </submittedName>
</protein>
<reference evidence="2 3" key="1">
    <citation type="submission" date="2017-01" db="EMBL/GenBank/DDBJ databases">
        <title>New insights into the genetic diversity of Chromobacterium isolated from tropical freshwater lake.</title>
        <authorList>
            <person name="Santos A.B."/>
            <person name="Nascimento A.M."/>
            <person name="Da Silva P.C."/>
        </authorList>
    </citation>
    <scope>NUCLEOTIDE SEQUENCE [LARGE SCALE GENOMIC DNA]</scope>
    <source>
        <strain evidence="2 3">56AF</strain>
    </source>
</reference>
<name>A0A2S9WYB8_9NEIS</name>
<dbReference type="EMBL" id="MTBD01000141">
    <property type="protein sequence ID" value="PRP68455.1"/>
    <property type="molecule type" value="Genomic_DNA"/>
</dbReference>
<feature type="region of interest" description="Disordered" evidence="1">
    <location>
        <begin position="1"/>
        <end position="31"/>
    </location>
</feature>
<proteinExistence type="predicted"/>
<dbReference type="AlphaFoldDB" id="A0A2S9WYB8"/>
<organism evidence="2 3">
    <name type="scientific">Chromobacterium amazonense</name>
    <dbReference type="NCBI Taxonomy" id="1382803"/>
    <lineage>
        <taxon>Bacteria</taxon>
        <taxon>Pseudomonadati</taxon>
        <taxon>Pseudomonadota</taxon>
        <taxon>Betaproteobacteria</taxon>
        <taxon>Neisseriales</taxon>
        <taxon>Chromobacteriaceae</taxon>
        <taxon>Chromobacterium</taxon>
    </lineage>
</organism>
<dbReference type="Proteomes" id="UP000239469">
    <property type="component" value="Unassembled WGS sequence"/>
</dbReference>
<evidence type="ECO:0000313" key="3">
    <source>
        <dbReference type="Proteomes" id="UP000239469"/>
    </source>
</evidence>